<sequence>TARFFPSASRDQKKTACHMHWYQKREEATPAKEASGTKEKTKRTNRLRKRGRCVSLKMHRGASLLPQNRPSPRDVQGSGVIHHARALELNVVRAARRRAS</sequence>
<evidence type="ECO:0000256" key="1">
    <source>
        <dbReference type="SAM" id="MobiDB-lite"/>
    </source>
</evidence>
<feature type="region of interest" description="Disordered" evidence="1">
    <location>
        <begin position="24"/>
        <end position="46"/>
    </location>
</feature>
<name>B7QMN6_IXOSC</name>
<feature type="non-terminal residue" evidence="2">
    <location>
        <position position="100"/>
    </location>
</feature>
<reference evidence="2" key="1">
    <citation type="submission" date="2008-03" db="EMBL/GenBank/DDBJ databases">
        <title>Annotation of Ixodes scapularis.</title>
        <authorList>
            <consortium name="Ixodes scapularis Genome Project Consortium"/>
            <person name="Caler E."/>
            <person name="Hannick L.I."/>
            <person name="Bidwell S."/>
            <person name="Joardar V."/>
            <person name="Thiagarajan M."/>
            <person name="Amedeo P."/>
            <person name="Galinsky K.J."/>
            <person name="Schobel S."/>
            <person name="Inman J."/>
            <person name="Hostetler J."/>
            <person name="Miller J."/>
            <person name="Hammond M."/>
            <person name="Megy K."/>
            <person name="Lawson D."/>
            <person name="Kodira C."/>
            <person name="Sutton G."/>
            <person name="Meyer J."/>
            <person name="Hill C.A."/>
            <person name="Birren B."/>
            <person name="Nene V."/>
            <person name="Collins F."/>
            <person name="Alarcon-Chaidez F."/>
            <person name="Wikel S."/>
            <person name="Strausberg R."/>
        </authorList>
    </citation>
    <scope>NUCLEOTIDE SEQUENCE [LARGE SCALE GENOMIC DNA]</scope>
    <source>
        <strain evidence="2">Wikel colony</strain>
    </source>
</reference>
<dbReference type="AlphaFoldDB" id="B7QMN6"/>
<dbReference type="VEuPathDB" id="VectorBase:ISCW023986"/>
<organism>
    <name type="scientific">Ixodes scapularis</name>
    <name type="common">Black-legged tick</name>
    <name type="synonym">Deer tick</name>
    <dbReference type="NCBI Taxonomy" id="6945"/>
    <lineage>
        <taxon>Eukaryota</taxon>
        <taxon>Metazoa</taxon>
        <taxon>Ecdysozoa</taxon>
        <taxon>Arthropoda</taxon>
        <taxon>Chelicerata</taxon>
        <taxon>Arachnida</taxon>
        <taxon>Acari</taxon>
        <taxon>Parasitiformes</taxon>
        <taxon>Ixodida</taxon>
        <taxon>Ixodoidea</taxon>
        <taxon>Ixodidae</taxon>
        <taxon>Ixodinae</taxon>
        <taxon>Ixodes</taxon>
    </lineage>
</organism>
<accession>B7QMN6</accession>
<feature type="compositionally biased region" description="Basic and acidic residues" evidence="1">
    <location>
        <begin position="24"/>
        <end position="39"/>
    </location>
</feature>
<feature type="non-terminal residue" evidence="2">
    <location>
        <position position="1"/>
    </location>
</feature>
<proteinExistence type="predicted"/>
<evidence type="ECO:0000313" key="2">
    <source>
        <dbReference type="EMBL" id="EEC20108.1"/>
    </source>
</evidence>
<dbReference type="HOGENOM" id="CLU_2326636_0_0_1"/>
<gene>
    <name evidence="2" type="ORF">IscW_ISCW023986</name>
</gene>
<protein>
    <submittedName>
        <fullName evidence="2">Uncharacterized protein</fullName>
    </submittedName>
</protein>
<dbReference type="PaxDb" id="6945-B7QMN6"/>
<dbReference type="EMBL" id="DS972334">
    <property type="protein sequence ID" value="EEC20108.1"/>
    <property type="molecule type" value="Genomic_DNA"/>
</dbReference>